<evidence type="ECO:0000313" key="2">
    <source>
        <dbReference type="Proteomes" id="UP001148786"/>
    </source>
</evidence>
<dbReference type="EMBL" id="JANKHO010000554">
    <property type="protein sequence ID" value="KAJ3508526.1"/>
    <property type="molecule type" value="Genomic_DNA"/>
</dbReference>
<dbReference type="AlphaFoldDB" id="A0A9W8K094"/>
<name>A0A9W8K094_9AGAR</name>
<evidence type="ECO:0000313" key="1">
    <source>
        <dbReference type="EMBL" id="KAJ3508526.1"/>
    </source>
</evidence>
<accession>A0A9W8K094</accession>
<gene>
    <name evidence="1" type="ORF">NLJ89_g5703</name>
</gene>
<organism evidence="1 2">
    <name type="scientific">Agrocybe chaxingu</name>
    <dbReference type="NCBI Taxonomy" id="84603"/>
    <lineage>
        <taxon>Eukaryota</taxon>
        <taxon>Fungi</taxon>
        <taxon>Dikarya</taxon>
        <taxon>Basidiomycota</taxon>
        <taxon>Agaricomycotina</taxon>
        <taxon>Agaricomycetes</taxon>
        <taxon>Agaricomycetidae</taxon>
        <taxon>Agaricales</taxon>
        <taxon>Agaricineae</taxon>
        <taxon>Strophariaceae</taxon>
        <taxon>Agrocybe</taxon>
    </lineage>
</organism>
<protein>
    <submittedName>
        <fullName evidence="1">Uncharacterized protein</fullName>
    </submittedName>
</protein>
<proteinExistence type="predicted"/>
<dbReference type="Proteomes" id="UP001148786">
    <property type="component" value="Unassembled WGS sequence"/>
</dbReference>
<comment type="caution">
    <text evidence="1">The sequence shown here is derived from an EMBL/GenBank/DDBJ whole genome shotgun (WGS) entry which is preliminary data.</text>
</comment>
<sequence>MDPGDFQGPSFSNLTHLDVVGRNDEPWSTWKQLVTLPKLTHLSVNCPIAYQVVLDLSECKHLRLLIMLIRGSDWLETKYLQPDAYENAYKTIDDYRLVLLDDTPAGDASRDFINGARGEMNMWTFAEKISLARKHKIFSDCSQRSFSVKAWDVAQIVLGRDWP</sequence>
<reference evidence="1" key="1">
    <citation type="submission" date="2022-07" db="EMBL/GenBank/DDBJ databases">
        <title>Genome Sequence of Agrocybe chaxingu.</title>
        <authorList>
            <person name="Buettner E."/>
        </authorList>
    </citation>
    <scope>NUCLEOTIDE SEQUENCE</scope>
    <source>
        <strain evidence="1">MP-N11</strain>
    </source>
</reference>
<keyword evidence="2" id="KW-1185">Reference proteome</keyword>
<dbReference type="OrthoDB" id="3145912at2759"/>